<proteinExistence type="predicted"/>
<evidence type="ECO:0000313" key="2">
    <source>
        <dbReference type="EMBL" id="SVP92252.1"/>
    </source>
</evidence>
<organism evidence="2">
    <name type="scientific">Theileria annulata</name>
    <dbReference type="NCBI Taxonomy" id="5874"/>
    <lineage>
        <taxon>Eukaryota</taxon>
        <taxon>Sar</taxon>
        <taxon>Alveolata</taxon>
        <taxon>Apicomplexa</taxon>
        <taxon>Aconoidasida</taxon>
        <taxon>Piroplasmida</taxon>
        <taxon>Theileriidae</taxon>
        <taxon>Theileria</taxon>
    </lineage>
</organism>
<evidence type="ECO:0000313" key="1">
    <source>
        <dbReference type="EMBL" id="SVP91997.1"/>
    </source>
</evidence>
<dbReference type="AlphaFoldDB" id="A0A3B0MRW8"/>
<name>A0A3B0MRW8_THEAN</name>
<dbReference type="EMBL" id="UIVS01000002">
    <property type="protein sequence ID" value="SVP92252.1"/>
    <property type="molecule type" value="Genomic_DNA"/>
</dbReference>
<accession>A0A3B0MRW8</accession>
<gene>
    <name evidence="1" type="ORF">TAT_000203900</name>
    <name evidence="2" type="ORF">TAV_000204100</name>
</gene>
<reference evidence="2" key="1">
    <citation type="submission" date="2018-07" db="EMBL/GenBank/DDBJ databases">
        <authorList>
            <person name="Quirk P.G."/>
            <person name="Krulwich T.A."/>
        </authorList>
    </citation>
    <scope>NUCLEOTIDE SEQUENCE</scope>
    <source>
        <strain evidence="2">Anand</strain>
    </source>
</reference>
<dbReference type="VEuPathDB" id="PiroplasmaDB:TA11500"/>
<protein>
    <submittedName>
        <fullName evidence="2">Uncharacterized protein</fullName>
    </submittedName>
</protein>
<dbReference type="EMBL" id="UIVT01000002">
    <property type="protein sequence ID" value="SVP91997.1"/>
    <property type="molecule type" value="Genomic_DNA"/>
</dbReference>
<sequence length="602" mass="69749">MYILKCKILKLDSSVTFKRFYNPPTFIYNFLAKKTWSKQNPLFKTPRPLVDPYNLGRLHPDKEWWNLPKKGLKPDTFMGFPDVLNIEKHGGSLYIHCMDSSTLSMVVYRCIDNGITDIEIWNKLTLQALKLAMSLDTYVISILFLYFSLSCHYDHKFVSTFVGRILATLDQFTLEECSNVILAMDNPKYYHEGTFNYVMKHAENICLKGNLNPVECLRFLSSLKNVENVPQNCFLSIGNFINSCETIEVSDLSVIDKVLVFDGLESCCRFHDRVGPLCSTRLYNECCGILESSKDCNHYFNLIFLNSVITFNFKNEQLLNSVLKRISENVYDTTNEEKTRYLYLLSKLINQCVPNINNTITNKVTKLMSSFEKEVSKKYEEISKNDTLCFELAVYILNSNKNLDALQVCFSQFKLLKFLEEFPNKSINLSKNQLLELYSSLSKTTISPECSAHFINSLITECWNLEDLSLSDLSTLLDYDHEYFTGVISRDKLDSYFNVLIEEITNLSSKDLISLIKFSSKDVNYSNKLVVKLKEYRKYLYKPNAIVEVIKLYKRAGKEVDEFIYELLDGTYRSKEVVVGQDRKRLIETLKESGINYKLNKS</sequence>